<evidence type="ECO:0000313" key="6">
    <source>
        <dbReference type="EMBL" id="OGG59113.1"/>
    </source>
</evidence>
<feature type="domain" description="PDZ" evidence="5">
    <location>
        <begin position="112"/>
        <end position="181"/>
    </location>
</feature>
<dbReference type="SUPFAM" id="SSF52096">
    <property type="entry name" value="ClpP/crotonase"/>
    <property type="match status" value="1"/>
</dbReference>
<dbReference type="InterPro" id="IPR041489">
    <property type="entry name" value="PDZ_6"/>
</dbReference>
<dbReference type="EMBL" id="MFLF01000020">
    <property type="protein sequence ID" value="OGG59113.1"/>
    <property type="molecule type" value="Genomic_DNA"/>
</dbReference>
<dbReference type="GO" id="GO:0008236">
    <property type="term" value="F:serine-type peptidase activity"/>
    <property type="evidence" value="ECO:0007669"/>
    <property type="project" value="UniProtKB-KW"/>
</dbReference>
<dbReference type="SMART" id="SM00228">
    <property type="entry name" value="PDZ"/>
    <property type="match status" value="1"/>
</dbReference>
<evidence type="ECO:0000313" key="7">
    <source>
        <dbReference type="Proteomes" id="UP000178794"/>
    </source>
</evidence>
<dbReference type="PANTHER" id="PTHR32060:SF22">
    <property type="entry name" value="CARBOXYL-TERMINAL-PROCESSING PEPTIDASE 3, CHLOROPLASTIC"/>
    <property type="match status" value="1"/>
</dbReference>
<dbReference type="GO" id="GO:0007165">
    <property type="term" value="P:signal transduction"/>
    <property type="evidence" value="ECO:0007669"/>
    <property type="project" value="TreeGrafter"/>
</dbReference>
<evidence type="ECO:0000259" key="5">
    <source>
        <dbReference type="PROSITE" id="PS50106"/>
    </source>
</evidence>
<evidence type="ECO:0000256" key="1">
    <source>
        <dbReference type="ARBA" id="ARBA00009179"/>
    </source>
</evidence>
<dbReference type="InterPro" id="IPR001478">
    <property type="entry name" value="PDZ"/>
</dbReference>
<reference evidence="6 7" key="1">
    <citation type="journal article" date="2016" name="Nat. Commun.">
        <title>Thousands of microbial genomes shed light on interconnected biogeochemical processes in an aquifer system.</title>
        <authorList>
            <person name="Anantharaman K."/>
            <person name="Brown C.T."/>
            <person name="Hug L.A."/>
            <person name="Sharon I."/>
            <person name="Castelle C.J."/>
            <person name="Probst A.J."/>
            <person name="Thomas B.C."/>
            <person name="Singh A."/>
            <person name="Wilkins M.J."/>
            <person name="Karaoz U."/>
            <person name="Brodie E.L."/>
            <person name="Williams K.H."/>
            <person name="Hubbard S.S."/>
            <person name="Banfield J.F."/>
        </authorList>
    </citation>
    <scope>NUCLEOTIDE SEQUENCE [LARGE SCALE GENOMIC DNA]</scope>
</reference>
<evidence type="ECO:0000256" key="3">
    <source>
        <dbReference type="ARBA" id="ARBA00022801"/>
    </source>
</evidence>
<dbReference type="SMART" id="SM00245">
    <property type="entry name" value="TSPc"/>
    <property type="match status" value="1"/>
</dbReference>
<dbReference type="CDD" id="cd07560">
    <property type="entry name" value="Peptidase_S41_CPP"/>
    <property type="match status" value="1"/>
</dbReference>
<dbReference type="Proteomes" id="UP000178794">
    <property type="component" value="Unassembled WGS sequence"/>
</dbReference>
<dbReference type="CDD" id="cd06782">
    <property type="entry name" value="cpPDZ_CPP-like"/>
    <property type="match status" value="1"/>
</dbReference>
<sequence length="449" mass="48109">MYRHYVLGVSLAVLLFTAGYFSRILTEPDPEIIPIFSVKNATSSGALSSSNDPAKLVDFATFWQTWAQLDANFYGGASSTPVAETERVQAAIAGLVSAYGDPYTVFLPTKQSNALKEQVRGDFEGIGAVLNMFDADTFFVTGILPHSPAEAVGLAAGDRIVSVDGARVQGTTLDGLVSRIRGEAGTLVAIGVVHQDGTEKTFDITRGRVALPTVAAQTVSQVRQVAKKVVDKADDMKNTVIDALSRVDEEADYEAKKENYRIVHLSTFAESSVPAFNKEAEAFAASDEEVFILDLRDNPGGDMRVAAILASYYLPKGELITYAQGGNNLSERYESFGIDTFGAKRDTACFAVLVNERSASASEILAAALGEHKAAKIVGTKTYGKGSVQKLIDIADIGSLKVTIAHWYTPSGTSLSHNGYTPEIPVNQELNEPTPDPFVNTAIQSCTKE</sequence>
<dbReference type="GO" id="GO:0004175">
    <property type="term" value="F:endopeptidase activity"/>
    <property type="evidence" value="ECO:0007669"/>
    <property type="project" value="TreeGrafter"/>
</dbReference>
<dbReference type="Gene3D" id="3.90.226.10">
    <property type="entry name" value="2-enoyl-CoA Hydratase, Chain A, domain 1"/>
    <property type="match status" value="1"/>
</dbReference>
<evidence type="ECO:0000256" key="2">
    <source>
        <dbReference type="ARBA" id="ARBA00022670"/>
    </source>
</evidence>
<organism evidence="6 7">
    <name type="scientific">Candidatus Kaiserbacteria bacterium RIFCSPHIGHO2_02_FULL_50_50</name>
    <dbReference type="NCBI Taxonomy" id="1798492"/>
    <lineage>
        <taxon>Bacteria</taxon>
        <taxon>Candidatus Kaiseribacteriota</taxon>
    </lineage>
</organism>
<dbReference type="InterPro" id="IPR029045">
    <property type="entry name" value="ClpP/crotonase-like_dom_sf"/>
</dbReference>
<proteinExistence type="inferred from homology"/>
<dbReference type="InterPro" id="IPR036034">
    <property type="entry name" value="PDZ_sf"/>
</dbReference>
<keyword evidence="2" id="KW-0645">Protease</keyword>
<dbReference type="InterPro" id="IPR004447">
    <property type="entry name" value="Peptidase_S41A"/>
</dbReference>
<keyword evidence="3" id="KW-0378">Hydrolase</keyword>
<dbReference type="GO" id="GO:0006508">
    <property type="term" value="P:proteolysis"/>
    <property type="evidence" value="ECO:0007669"/>
    <property type="project" value="UniProtKB-KW"/>
</dbReference>
<comment type="similarity">
    <text evidence="1">Belongs to the peptidase S41A family.</text>
</comment>
<evidence type="ECO:0000256" key="4">
    <source>
        <dbReference type="ARBA" id="ARBA00022825"/>
    </source>
</evidence>
<dbReference type="Gene3D" id="2.30.42.10">
    <property type="match status" value="1"/>
</dbReference>
<dbReference type="InterPro" id="IPR005151">
    <property type="entry name" value="Tail-specific_protease"/>
</dbReference>
<dbReference type="AlphaFoldDB" id="A0A1F6DCE1"/>
<keyword evidence="4" id="KW-0720">Serine protease</keyword>
<dbReference type="Gene3D" id="3.30.750.44">
    <property type="match status" value="1"/>
</dbReference>
<comment type="caution">
    <text evidence="6">The sequence shown here is derived from an EMBL/GenBank/DDBJ whole genome shotgun (WGS) entry which is preliminary data.</text>
</comment>
<dbReference type="Pfam" id="PF03572">
    <property type="entry name" value="Peptidase_S41"/>
    <property type="match status" value="1"/>
</dbReference>
<dbReference type="PANTHER" id="PTHR32060">
    <property type="entry name" value="TAIL-SPECIFIC PROTEASE"/>
    <property type="match status" value="1"/>
</dbReference>
<accession>A0A1F6DCE1</accession>
<name>A0A1F6DCE1_9BACT</name>
<dbReference type="PROSITE" id="PS50106">
    <property type="entry name" value="PDZ"/>
    <property type="match status" value="1"/>
</dbReference>
<dbReference type="GO" id="GO:0030288">
    <property type="term" value="C:outer membrane-bounded periplasmic space"/>
    <property type="evidence" value="ECO:0007669"/>
    <property type="project" value="TreeGrafter"/>
</dbReference>
<gene>
    <name evidence="6" type="ORF">A3C89_01760</name>
</gene>
<dbReference type="STRING" id="1798492.A3C89_01760"/>
<dbReference type="Pfam" id="PF17820">
    <property type="entry name" value="PDZ_6"/>
    <property type="match status" value="1"/>
</dbReference>
<protein>
    <recommendedName>
        <fullName evidence="5">PDZ domain-containing protein</fullName>
    </recommendedName>
</protein>
<dbReference type="SUPFAM" id="SSF50156">
    <property type="entry name" value="PDZ domain-like"/>
    <property type="match status" value="1"/>
</dbReference>